<evidence type="ECO:0000256" key="7">
    <source>
        <dbReference type="ARBA" id="ARBA00023136"/>
    </source>
</evidence>
<keyword evidence="4" id="KW-0547">Nucleotide-binding</keyword>
<reference evidence="11" key="2">
    <citation type="submission" date="2015-06" db="UniProtKB">
        <authorList>
            <consortium name="EnsemblPlants"/>
        </authorList>
    </citation>
    <scope>IDENTIFICATION</scope>
</reference>
<evidence type="ECO:0000259" key="10">
    <source>
        <dbReference type="PROSITE" id="PS50893"/>
    </source>
</evidence>
<dbReference type="AlphaFoldDB" id="A0A0E0PGA0"/>
<dbReference type="PROSITE" id="PS00211">
    <property type="entry name" value="ABC_TRANSPORTER_1"/>
    <property type="match status" value="1"/>
</dbReference>
<keyword evidence="5" id="KW-0067">ATP-binding</keyword>
<feature type="domain" description="ABC transporter" evidence="10">
    <location>
        <begin position="5"/>
        <end position="408"/>
    </location>
</feature>
<organism evidence="11 12">
    <name type="scientific">Oryza rufipogon</name>
    <name type="common">Brownbeard rice</name>
    <name type="synonym">Asian wild rice</name>
    <dbReference type="NCBI Taxonomy" id="4529"/>
    <lineage>
        <taxon>Eukaryota</taxon>
        <taxon>Viridiplantae</taxon>
        <taxon>Streptophyta</taxon>
        <taxon>Embryophyta</taxon>
        <taxon>Tracheophyta</taxon>
        <taxon>Spermatophyta</taxon>
        <taxon>Magnoliopsida</taxon>
        <taxon>Liliopsida</taxon>
        <taxon>Poales</taxon>
        <taxon>Poaceae</taxon>
        <taxon>BOP clade</taxon>
        <taxon>Oryzoideae</taxon>
        <taxon>Oryzeae</taxon>
        <taxon>Oryzinae</taxon>
        <taxon>Oryza</taxon>
    </lineage>
</organism>
<dbReference type="InterPro" id="IPR003439">
    <property type="entry name" value="ABC_transporter-like_ATP-bd"/>
</dbReference>
<dbReference type="PANTHER" id="PTHR48041">
    <property type="entry name" value="ABC TRANSPORTER G FAMILY MEMBER 28"/>
    <property type="match status" value="1"/>
</dbReference>
<dbReference type="InterPro" id="IPR017871">
    <property type="entry name" value="ABC_transporter-like_CS"/>
</dbReference>
<feature type="transmembrane region" description="Helical" evidence="9">
    <location>
        <begin position="561"/>
        <end position="584"/>
    </location>
</feature>
<evidence type="ECO:0000256" key="8">
    <source>
        <dbReference type="SAM" id="MobiDB-lite"/>
    </source>
</evidence>
<dbReference type="GO" id="GO:0016887">
    <property type="term" value="F:ATP hydrolysis activity"/>
    <property type="evidence" value="ECO:0007669"/>
    <property type="project" value="InterPro"/>
</dbReference>
<feature type="region of interest" description="Disordered" evidence="8">
    <location>
        <begin position="1"/>
        <end position="23"/>
    </location>
</feature>
<keyword evidence="12" id="KW-1185">Reference proteome</keyword>
<keyword evidence="2" id="KW-0813">Transport</keyword>
<feature type="transmembrane region" description="Helical" evidence="9">
    <location>
        <begin position="633"/>
        <end position="658"/>
    </location>
</feature>
<evidence type="ECO:0000256" key="9">
    <source>
        <dbReference type="SAM" id="Phobius"/>
    </source>
</evidence>
<name>A0A0E0PGA0_ORYRU</name>
<feature type="compositionally biased region" description="Low complexity" evidence="8">
    <location>
        <begin position="763"/>
        <end position="775"/>
    </location>
</feature>
<dbReference type="Pfam" id="PF19055">
    <property type="entry name" value="ABC2_membrane_7"/>
    <property type="match status" value="1"/>
</dbReference>
<feature type="transmembrane region" description="Helical" evidence="9">
    <location>
        <begin position="596"/>
        <end position="621"/>
    </location>
</feature>
<dbReference type="OMA" id="FIINPAT"/>
<evidence type="ECO:0000256" key="3">
    <source>
        <dbReference type="ARBA" id="ARBA00022692"/>
    </source>
</evidence>
<evidence type="ECO:0000256" key="4">
    <source>
        <dbReference type="ARBA" id="ARBA00022741"/>
    </source>
</evidence>
<accession>A0A0E0PGA0</accession>
<dbReference type="InterPro" id="IPR043926">
    <property type="entry name" value="ABCG_dom"/>
</dbReference>
<dbReference type="GO" id="GO:0140359">
    <property type="term" value="F:ABC-type transporter activity"/>
    <property type="evidence" value="ECO:0007669"/>
    <property type="project" value="InterPro"/>
</dbReference>
<feature type="transmembrane region" description="Helical" evidence="9">
    <location>
        <begin position="519"/>
        <end position="540"/>
    </location>
</feature>
<dbReference type="Gramene" id="ORUFI04G32690.1">
    <property type="protein sequence ID" value="ORUFI04G32690.1"/>
    <property type="gene ID" value="ORUFI04G32690"/>
</dbReference>
<dbReference type="eggNOG" id="KOG0061">
    <property type="taxonomic scope" value="Eukaryota"/>
</dbReference>
<feature type="region of interest" description="Disordered" evidence="8">
    <location>
        <begin position="741"/>
        <end position="775"/>
    </location>
</feature>
<comment type="subcellular location">
    <subcellularLocation>
        <location evidence="1">Membrane</location>
        <topology evidence="1">Multi-pass membrane protein</topology>
    </subcellularLocation>
</comment>
<dbReference type="Pfam" id="PF00005">
    <property type="entry name" value="ABC_tran"/>
    <property type="match status" value="2"/>
</dbReference>
<proteinExistence type="predicted"/>
<feature type="compositionally biased region" description="Low complexity" evidence="8">
    <location>
        <begin position="228"/>
        <end position="237"/>
    </location>
</feature>
<dbReference type="EnsemblPlants" id="ORUFI04G32690.1">
    <property type="protein sequence ID" value="ORUFI04G32690.1"/>
    <property type="gene ID" value="ORUFI04G32690"/>
</dbReference>
<dbReference type="InterPro" id="IPR013525">
    <property type="entry name" value="ABC2_TM"/>
</dbReference>
<keyword evidence="6 9" id="KW-1133">Transmembrane helix</keyword>
<evidence type="ECO:0000313" key="11">
    <source>
        <dbReference type="EnsemblPlants" id="ORUFI04G32690.1"/>
    </source>
</evidence>
<dbReference type="Pfam" id="PF01061">
    <property type="entry name" value="ABC2_membrane"/>
    <property type="match status" value="1"/>
</dbReference>
<dbReference type="GO" id="GO:0005524">
    <property type="term" value="F:ATP binding"/>
    <property type="evidence" value="ECO:0007669"/>
    <property type="project" value="UniProtKB-KW"/>
</dbReference>
<dbReference type="InterPro" id="IPR050352">
    <property type="entry name" value="ABCG_transporters"/>
</dbReference>
<dbReference type="InterPro" id="IPR027417">
    <property type="entry name" value="P-loop_NTPase"/>
</dbReference>
<dbReference type="Gene3D" id="3.40.50.300">
    <property type="entry name" value="P-loop containing nucleotide triphosphate hydrolases"/>
    <property type="match status" value="3"/>
</dbReference>
<dbReference type="SUPFAM" id="SSF52540">
    <property type="entry name" value="P-loop containing nucleoside triphosphate hydrolases"/>
    <property type="match status" value="2"/>
</dbReference>
<protein>
    <recommendedName>
        <fullName evidence="10">ABC transporter domain-containing protein</fullName>
    </recommendedName>
</protein>
<dbReference type="HOGENOM" id="CLU_000604_57_8_1"/>
<evidence type="ECO:0000256" key="1">
    <source>
        <dbReference type="ARBA" id="ARBA00004141"/>
    </source>
</evidence>
<evidence type="ECO:0000313" key="12">
    <source>
        <dbReference type="Proteomes" id="UP000008022"/>
    </source>
</evidence>
<evidence type="ECO:0000256" key="5">
    <source>
        <dbReference type="ARBA" id="ARBA00022840"/>
    </source>
</evidence>
<dbReference type="PROSITE" id="PS50893">
    <property type="entry name" value="ABC_TRANSPORTER_2"/>
    <property type="match status" value="1"/>
</dbReference>
<dbReference type="SMART" id="SM00382">
    <property type="entry name" value="AAA"/>
    <property type="match status" value="1"/>
</dbReference>
<reference evidence="12" key="1">
    <citation type="submission" date="2013-06" db="EMBL/GenBank/DDBJ databases">
        <authorList>
            <person name="Zhao Q."/>
        </authorList>
    </citation>
    <scope>NUCLEOTIDE SEQUENCE</scope>
    <source>
        <strain evidence="12">cv. W1943</strain>
    </source>
</reference>
<feature type="region of interest" description="Disordered" evidence="8">
    <location>
        <begin position="216"/>
        <end position="237"/>
    </location>
</feature>
<dbReference type="STRING" id="4529.A0A0E0PGA0"/>
<dbReference type="Proteomes" id="UP000008022">
    <property type="component" value="Unassembled WGS sequence"/>
</dbReference>
<dbReference type="GO" id="GO:0016020">
    <property type="term" value="C:membrane"/>
    <property type="evidence" value="ECO:0007669"/>
    <property type="project" value="UniProtKB-SubCell"/>
</dbReference>
<dbReference type="PANTHER" id="PTHR48041:SF79">
    <property type="entry name" value="ABC TRANSPORTER G FAMILY MEMBER 5"/>
    <property type="match status" value="1"/>
</dbReference>
<dbReference type="InterPro" id="IPR003593">
    <property type="entry name" value="AAA+_ATPase"/>
</dbReference>
<evidence type="ECO:0000256" key="6">
    <source>
        <dbReference type="ARBA" id="ARBA00022989"/>
    </source>
</evidence>
<feature type="transmembrane region" description="Helical" evidence="9">
    <location>
        <begin position="488"/>
        <end position="507"/>
    </location>
</feature>
<keyword evidence="3 9" id="KW-0812">Transmembrane</keyword>
<keyword evidence="7 9" id="KW-0472">Membrane</keyword>
<evidence type="ECO:0000256" key="2">
    <source>
        <dbReference type="ARBA" id="ARBA00022448"/>
    </source>
</evidence>
<sequence>MKIWSREEDEDEQQQQQHPTTTTTRHVLRNVSCRARPGELLAIVGPSGAGKSTLLEILAGRLHPSTPPDQDQLLLNGAPATTADLRRVSAYVTQRDVLFPLLTRDVLFPLLTVRETLSFSARLRLGARNDIDARVDALIHDLTLARVADTRVKDLSGGERRRRDVLFPLLTVHETLRFSARLRLGTRNRIDIDALIHDLILARVADTRVKDLSGGERRRVSIGRSRTSPAASDAASPSAVHDPAVLILDEPTSGLDSASALQIVGTLRAMADTRRRTVLLSIHQPGARIVKMVKDLSGGERRRVSIGVEAVHDPAVLILDEPTSGLDSASALHIVGALRAMADTRRRTVLLSIHQPGARIVKIIHQPGARIVKMFDSVLLLSGGCALHHGTVDALRSLLASAGLALPPHVDTVEFSIDSVDALRRRSAAEARDRCTLQQLFQLHKEDVEMEMEMEIEKKSRYANSWAREVGVLAQRFFKNVARTRQLFACRTVCMLVAGLALGSIFYDLGEEKVAERVGLFAFLLTFLLSSTTEALPIFLQEREILAKETSSGAYRVSSYAVANAVVFLPFQLALAVVFAAPVYWMAGLRRTAAAFGYFVVLVWLILYTANSVVVCFAAAAPDFVVGNAAIQGVMGSFFLFSGYFIARSAMPSCWVFMHYLSLFKWPFEALLVNEFAGGGRCVARVMGACVATGDEVLRREGLGDECRWRNVGVMLGFVAAYRLLGYAVLRARCTLALRPRPSRPTRGLMSTGSSPPTRGLMSTGSSPSSTSSSS</sequence>